<evidence type="ECO:0000313" key="2">
    <source>
        <dbReference type="EMBL" id="MDH7452516.1"/>
    </source>
</evidence>
<gene>
    <name evidence="2" type="ORF">QF205_05370</name>
</gene>
<keyword evidence="3" id="KW-1185">Reference proteome</keyword>
<organism evidence="2 3">
    <name type="scientific">Luteimonas composti</name>
    <dbReference type="NCBI Taxonomy" id="398257"/>
    <lineage>
        <taxon>Bacteria</taxon>
        <taxon>Pseudomonadati</taxon>
        <taxon>Pseudomonadota</taxon>
        <taxon>Gammaproteobacteria</taxon>
        <taxon>Lysobacterales</taxon>
        <taxon>Lysobacteraceae</taxon>
        <taxon>Luteimonas</taxon>
    </lineage>
</organism>
<dbReference type="Proteomes" id="UP001160550">
    <property type="component" value="Unassembled WGS sequence"/>
</dbReference>
<accession>A0ABT6MQD8</accession>
<feature type="chain" id="PRO_5046037018" description="DUF2845 domain-containing protein" evidence="1">
    <location>
        <begin position="20"/>
        <end position="167"/>
    </location>
</feature>
<dbReference type="RefSeq" id="WP_280941723.1">
    <property type="nucleotide sequence ID" value="NZ_JARYGX010000013.1"/>
</dbReference>
<dbReference type="EMBL" id="JARYGX010000013">
    <property type="protein sequence ID" value="MDH7452516.1"/>
    <property type="molecule type" value="Genomic_DNA"/>
</dbReference>
<name>A0ABT6MQD8_9GAMM</name>
<evidence type="ECO:0000313" key="3">
    <source>
        <dbReference type="Proteomes" id="UP001160550"/>
    </source>
</evidence>
<evidence type="ECO:0000256" key="1">
    <source>
        <dbReference type="SAM" id="SignalP"/>
    </source>
</evidence>
<reference evidence="2" key="2">
    <citation type="submission" date="2023-04" db="EMBL/GenBank/DDBJ databases">
        <authorList>
            <person name="Sun J.-Q."/>
        </authorList>
    </citation>
    <scope>NUCLEOTIDE SEQUENCE</scope>
    <source>
        <strain evidence="2">CC-YY355</strain>
    </source>
</reference>
<sequence length="167" mass="17378">MPAPLAALLLALGGGAAPAPDIDCVAGLCIDQPFDPATAGDGWQVADWPDPKLCTQVSGGRLPAGAGMMLLDGRIARFEVGLPYGGDATSEAPFGLRPGMSLAEAGALLPDADVEPQLHKYAWPPGLYFIWRDPARDRAVRIEVPDGVVETILWGRAQAVGFSEGCA</sequence>
<reference evidence="2" key="1">
    <citation type="journal article" date="2007" name="Int. J. Syst. Evol. Microbiol.">
        <title>Luteimonas composti sp. nov., a moderately thermophilic bacterium isolated from food waste.</title>
        <authorList>
            <person name="Young C.C."/>
            <person name="Kampfer P."/>
            <person name="Chen W.M."/>
            <person name="Yen W.S."/>
            <person name="Arun A.B."/>
            <person name="Lai W.A."/>
            <person name="Shen F.T."/>
            <person name="Rekha P.D."/>
            <person name="Lin K.Y."/>
            <person name="Chou J.H."/>
        </authorList>
    </citation>
    <scope>NUCLEOTIDE SEQUENCE</scope>
    <source>
        <strain evidence="2">CC-YY355</strain>
    </source>
</reference>
<proteinExistence type="predicted"/>
<evidence type="ECO:0008006" key="4">
    <source>
        <dbReference type="Google" id="ProtNLM"/>
    </source>
</evidence>
<feature type="signal peptide" evidence="1">
    <location>
        <begin position="1"/>
        <end position="19"/>
    </location>
</feature>
<protein>
    <recommendedName>
        <fullName evidence="4">DUF2845 domain-containing protein</fullName>
    </recommendedName>
</protein>
<keyword evidence="1" id="KW-0732">Signal</keyword>
<comment type="caution">
    <text evidence="2">The sequence shown here is derived from an EMBL/GenBank/DDBJ whole genome shotgun (WGS) entry which is preliminary data.</text>
</comment>